<evidence type="ECO:0000256" key="1">
    <source>
        <dbReference type="SAM" id="Phobius"/>
    </source>
</evidence>
<keyword evidence="1" id="KW-0472">Membrane</keyword>
<reference evidence="2" key="1">
    <citation type="submission" date="2015-07" db="EMBL/GenBank/DDBJ databases">
        <title>MeaNS - Measles Nucleotide Surveillance Program.</title>
        <authorList>
            <person name="Tran T."/>
            <person name="Druce J."/>
        </authorList>
    </citation>
    <scope>NUCLEOTIDE SEQUENCE</scope>
    <source>
        <strain evidence="2">UCB-OBI-ISO-001</strain>
        <tissue evidence="2">Gonad</tissue>
    </source>
</reference>
<accession>A0A0L8HAA4</accession>
<feature type="non-terminal residue" evidence="2">
    <location>
        <position position="80"/>
    </location>
</feature>
<name>A0A0L8HAA4_OCTBM</name>
<keyword evidence="1" id="KW-1133">Transmembrane helix</keyword>
<feature type="transmembrane region" description="Helical" evidence="1">
    <location>
        <begin position="20"/>
        <end position="38"/>
    </location>
</feature>
<gene>
    <name evidence="2" type="ORF">OCBIM_22019949mg</name>
</gene>
<dbReference type="EMBL" id="KQ418838">
    <property type="protein sequence ID" value="KOF85695.1"/>
    <property type="molecule type" value="Genomic_DNA"/>
</dbReference>
<evidence type="ECO:0000313" key="2">
    <source>
        <dbReference type="EMBL" id="KOF85695.1"/>
    </source>
</evidence>
<organism evidence="2">
    <name type="scientific">Octopus bimaculoides</name>
    <name type="common">California two-spotted octopus</name>
    <dbReference type="NCBI Taxonomy" id="37653"/>
    <lineage>
        <taxon>Eukaryota</taxon>
        <taxon>Metazoa</taxon>
        <taxon>Spiralia</taxon>
        <taxon>Lophotrochozoa</taxon>
        <taxon>Mollusca</taxon>
        <taxon>Cephalopoda</taxon>
        <taxon>Coleoidea</taxon>
        <taxon>Octopodiformes</taxon>
        <taxon>Octopoda</taxon>
        <taxon>Incirrata</taxon>
        <taxon>Octopodidae</taxon>
        <taxon>Octopus</taxon>
    </lineage>
</organism>
<dbReference type="AlphaFoldDB" id="A0A0L8HAA4"/>
<protein>
    <submittedName>
        <fullName evidence="2">Uncharacterized protein</fullName>
    </submittedName>
</protein>
<feature type="non-terminal residue" evidence="2">
    <location>
        <position position="1"/>
    </location>
</feature>
<proteinExistence type="predicted"/>
<sequence>HTHTHIVKHLSSKKHVSHTYNIPYFVSYILPLCFRFLFHTQYTYACIYTSRHSHARTYRHTYAYTRTHAYTHAHMCTHKH</sequence>
<keyword evidence="1" id="KW-0812">Transmembrane</keyword>